<name>A0A127VJ64_9SPHI</name>
<reference evidence="1 2" key="1">
    <citation type="submission" date="2016-03" db="EMBL/GenBank/DDBJ databases">
        <title>Complete genome sequence of Pedobacter cryoconitis PAMC 27485.</title>
        <authorList>
            <person name="Lee J."/>
            <person name="Kim O.-S."/>
        </authorList>
    </citation>
    <scope>NUCLEOTIDE SEQUENCE [LARGE SCALE GENOMIC DNA]</scope>
    <source>
        <strain evidence="1 2">PAMC 27485</strain>
    </source>
</reference>
<accession>A0A127VJ64</accession>
<organism evidence="1 2">
    <name type="scientific">Pedobacter cryoconitis</name>
    <dbReference type="NCBI Taxonomy" id="188932"/>
    <lineage>
        <taxon>Bacteria</taxon>
        <taxon>Pseudomonadati</taxon>
        <taxon>Bacteroidota</taxon>
        <taxon>Sphingobacteriia</taxon>
        <taxon>Sphingobacteriales</taxon>
        <taxon>Sphingobacteriaceae</taxon>
        <taxon>Pedobacter</taxon>
    </lineage>
</organism>
<evidence type="ECO:0000313" key="2">
    <source>
        <dbReference type="Proteomes" id="UP000071561"/>
    </source>
</evidence>
<dbReference type="RefSeq" id="WP_068404503.1">
    <property type="nucleotide sequence ID" value="NZ_CP014504.1"/>
</dbReference>
<dbReference type="AlphaFoldDB" id="A0A127VJ64"/>
<dbReference type="PATRIC" id="fig|188932.3.peg.4254"/>
<proteinExistence type="predicted"/>
<dbReference type="KEGG" id="pcm:AY601_4098"/>
<protein>
    <submittedName>
        <fullName evidence="1">Uncharacterized protein</fullName>
    </submittedName>
</protein>
<dbReference type="OrthoDB" id="2086912at2"/>
<gene>
    <name evidence="1" type="ORF">AY601_4098</name>
</gene>
<sequence length="124" mass="14445">MDFEILTVRQPKNGKEILTLKALRDAEIGNYFVIDSTYLRDGAISNKFRHAFWFPDQLVKKGEHVLLITGEGNYKYEPANVIIKHGRHYFYWDVKSNVWNNDKDSITLLHIAEFTTKVIGEIKS</sequence>
<keyword evidence="2" id="KW-1185">Reference proteome</keyword>
<evidence type="ECO:0000313" key="1">
    <source>
        <dbReference type="EMBL" id="AMQ00949.1"/>
    </source>
</evidence>
<dbReference type="Proteomes" id="UP000071561">
    <property type="component" value="Chromosome"/>
</dbReference>
<dbReference type="EMBL" id="CP014504">
    <property type="protein sequence ID" value="AMQ00949.1"/>
    <property type="molecule type" value="Genomic_DNA"/>
</dbReference>